<dbReference type="Proteomes" id="UP000285084">
    <property type="component" value="Unassembled WGS sequence"/>
</dbReference>
<proteinExistence type="inferred from homology"/>
<feature type="domain" description="LysM" evidence="5">
    <location>
        <begin position="179"/>
        <end position="226"/>
    </location>
</feature>
<feature type="compositionally biased region" description="Basic and acidic residues" evidence="4">
    <location>
        <begin position="251"/>
        <end position="262"/>
    </location>
</feature>
<dbReference type="InterPro" id="IPR018392">
    <property type="entry name" value="LysM"/>
</dbReference>
<sequence>MVAVTNQETVALAPIIVEQTVDRTAIASLSVIQVLDPNGPRKTNVLSMFVALSTDTVVVINACQGEDFGDGVPQRYGGYIWAGWNETCIKDPKTKKYCNDIIDVFTLTKDEELTPLRQLCHPCHRHHLAMIQSSSYSVYNGYDKSQLEKFYKQCNVTGPTELPPPPRTEEPAEYCLSTKFYEIKEGDTCDSIARAHTGVAGVMLYRTNRELIDHCNNLPIDRECTNLHKDTDFYGKSICIGAYTLSSGPLDAKRRKESENYRPSRKYYSANGPAPPSMKEQEERYLAANPLTDDRQEELLSAKSPSDDQQQQLLSDSKV</sequence>
<feature type="compositionally biased region" description="Low complexity" evidence="4">
    <location>
        <begin position="307"/>
        <end position="319"/>
    </location>
</feature>
<keyword evidence="1" id="KW-0147">Chitin-binding</keyword>
<name>A0A420MFQ9_FUSOX</name>
<keyword evidence="2" id="KW-0843">Virulence</keyword>
<dbReference type="EMBL" id="MRCX01000260">
    <property type="protein sequence ID" value="RKK66849.1"/>
    <property type="molecule type" value="Genomic_DNA"/>
</dbReference>
<accession>A0A420MFQ9</accession>
<evidence type="ECO:0000256" key="4">
    <source>
        <dbReference type="SAM" id="MobiDB-lite"/>
    </source>
</evidence>
<protein>
    <recommendedName>
        <fullName evidence="5">LysM domain-containing protein</fullName>
    </recommendedName>
</protein>
<dbReference type="CDD" id="cd00118">
    <property type="entry name" value="LysM"/>
    <property type="match status" value="1"/>
</dbReference>
<evidence type="ECO:0000256" key="3">
    <source>
        <dbReference type="ARBA" id="ARBA00044955"/>
    </source>
</evidence>
<dbReference type="InterPro" id="IPR052210">
    <property type="entry name" value="LysM1-like"/>
</dbReference>
<evidence type="ECO:0000256" key="1">
    <source>
        <dbReference type="ARBA" id="ARBA00022669"/>
    </source>
</evidence>
<dbReference type="PROSITE" id="PS51782">
    <property type="entry name" value="LYSM"/>
    <property type="match status" value="1"/>
</dbReference>
<dbReference type="PANTHER" id="PTHR34997">
    <property type="entry name" value="AM15"/>
    <property type="match status" value="1"/>
</dbReference>
<reference evidence="6 7" key="1">
    <citation type="journal article" date="2018" name="Sci. Rep.">
        <title>Characterisation of pathogen-specific regions and novel effector candidates in Fusarium oxysporum f. sp. cepae.</title>
        <authorList>
            <person name="Armitage A.D."/>
            <person name="Taylor A."/>
            <person name="Sobczyk M.K."/>
            <person name="Baxter L."/>
            <person name="Greenfield B.P."/>
            <person name="Bates H.J."/>
            <person name="Wilson F."/>
            <person name="Jackson A.C."/>
            <person name="Ott S."/>
            <person name="Harrison R.J."/>
            <person name="Clarkson J.P."/>
        </authorList>
    </citation>
    <scope>NUCLEOTIDE SEQUENCE [LARGE SCALE GENOMIC DNA]</scope>
    <source>
        <strain evidence="6 7">Fo_A13</strain>
    </source>
</reference>
<dbReference type="GO" id="GO:0008061">
    <property type="term" value="F:chitin binding"/>
    <property type="evidence" value="ECO:0007669"/>
    <property type="project" value="UniProtKB-KW"/>
</dbReference>
<evidence type="ECO:0000313" key="6">
    <source>
        <dbReference type="EMBL" id="RKK66849.1"/>
    </source>
</evidence>
<dbReference type="Gene3D" id="3.10.350.10">
    <property type="entry name" value="LysM domain"/>
    <property type="match status" value="1"/>
</dbReference>
<dbReference type="VEuPathDB" id="FungiDB:FOMG_16819"/>
<feature type="region of interest" description="Disordered" evidence="4">
    <location>
        <begin position="250"/>
        <end position="319"/>
    </location>
</feature>
<evidence type="ECO:0000313" key="7">
    <source>
        <dbReference type="Proteomes" id="UP000285084"/>
    </source>
</evidence>
<gene>
    <name evidence="6" type="ORF">BFJ69_g15014</name>
</gene>
<comment type="similarity">
    <text evidence="3">Belongs to the secreted LysM effector family.</text>
</comment>
<evidence type="ECO:0000259" key="5">
    <source>
        <dbReference type="PROSITE" id="PS51782"/>
    </source>
</evidence>
<dbReference type="AlphaFoldDB" id="A0A420MFQ9"/>
<dbReference type="PANTHER" id="PTHR34997:SF16">
    <property type="entry name" value="LYSM DOMAIN-CONTAINING PROTEIN"/>
    <property type="match status" value="1"/>
</dbReference>
<evidence type="ECO:0000256" key="2">
    <source>
        <dbReference type="ARBA" id="ARBA00023026"/>
    </source>
</evidence>
<dbReference type="InterPro" id="IPR036779">
    <property type="entry name" value="LysM_dom_sf"/>
</dbReference>
<organism evidence="6 7">
    <name type="scientific">Fusarium oxysporum</name>
    <name type="common">Fusarium vascular wilt</name>
    <dbReference type="NCBI Taxonomy" id="5507"/>
    <lineage>
        <taxon>Eukaryota</taxon>
        <taxon>Fungi</taxon>
        <taxon>Dikarya</taxon>
        <taxon>Ascomycota</taxon>
        <taxon>Pezizomycotina</taxon>
        <taxon>Sordariomycetes</taxon>
        <taxon>Hypocreomycetidae</taxon>
        <taxon>Hypocreales</taxon>
        <taxon>Nectriaceae</taxon>
        <taxon>Fusarium</taxon>
        <taxon>Fusarium oxysporum species complex</taxon>
    </lineage>
</organism>
<comment type="caution">
    <text evidence="6">The sequence shown here is derived from an EMBL/GenBank/DDBJ whole genome shotgun (WGS) entry which is preliminary data.</text>
</comment>